<dbReference type="Gene3D" id="3.40.630.30">
    <property type="match status" value="1"/>
</dbReference>
<dbReference type="RefSeq" id="WP_204819952.1">
    <property type="nucleotide sequence ID" value="NZ_JANHOF010000006.1"/>
</dbReference>
<sequence length="310" mass="35581">MEGKPSYLIRHMNQEDDFTQLLQMMNDTAKRFNPDPIFLGYGTTTEELKDNYADPTRNNGFLAEHDGEVIGFMCVSLSPITRNGFIEFGFLEGHEVILADLVDRCLPVVRHNGGSKLFKFAFSAFGQIRNREISLWESLGFTSGEYSEVTLALYLKEWKEPENFNKAHIMPAAEEEYETIKQLLIEEDESFIAERVDNPKTVVITLRDADSNEIAGVAFYFVDLFQQGTDHEYLDAYSFTIHVRPKFQLGKSEIHRLLQAALLSTKQLGVMHVISRITLKNFTVFALMIREGFDDLEMEKNSTVQMYKKV</sequence>
<evidence type="ECO:0000313" key="2">
    <source>
        <dbReference type="Proteomes" id="UP001589818"/>
    </source>
</evidence>
<evidence type="ECO:0008006" key="3">
    <source>
        <dbReference type="Google" id="ProtNLM"/>
    </source>
</evidence>
<proteinExistence type="predicted"/>
<organism evidence="1 2">
    <name type="scientific">Paenibacillus mendelii</name>
    <dbReference type="NCBI Taxonomy" id="206163"/>
    <lineage>
        <taxon>Bacteria</taxon>
        <taxon>Bacillati</taxon>
        <taxon>Bacillota</taxon>
        <taxon>Bacilli</taxon>
        <taxon>Bacillales</taxon>
        <taxon>Paenibacillaceae</taxon>
        <taxon>Paenibacillus</taxon>
    </lineage>
</organism>
<dbReference type="Proteomes" id="UP001589818">
    <property type="component" value="Unassembled WGS sequence"/>
</dbReference>
<accession>A0ABV6J692</accession>
<name>A0ABV6J692_9BACL</name>
<dbReference type="EMBL" id="JBHLVF010000011">
    <property type="protein sequence ID" value="MFC0391395.1"/>
    <property type="molecule type" value="Genomic_DNA"/>
</dbReference>
<dbReference type="InterPro" id="IPR016181">
    <property type="entry name" value="Acyl_CoA_acyltransferase"/>
</dbReference>
<keyword evidence="2" id="KW-1185">Reference proteome</keyword>
<reference evidence="1 2" key="1">
    <citation type="submission" date="2024-09" db="EMBL/GenBank/DDBJ databases">
        <authorList>
            <person name="Sun Q."/>
            <person name="Mori K."/>
        </authorList>
    </citation>
    <scope>NUCLEOTIDE SEQUENCE [LARGE SCALE GENOMIC DNA]</scope>
    <source>
        <strain evidence="1 2">CCM 4839</strain>
    </source>
</reference>
<evidence type="ECO:0000313" key="1">
    <source>
        <dbReference type="EMBL" id="MFC0391395.1"/>
    </source>
</evidence>
<protein>
    <recommendedName>
        <fullName evidence="3">N-acetyltransferase domain-containing protein</fullName>
    </recommendedName>
</protein>
<gene>
    <name evidence="1" type="ORF">ACFFJ8_08415</name>
</gene>
<comment type="caution">
    <text evidence="1">The sequence shown here is derived from an EMBL/GenBank/DDBJ whole genome shotgun (WGS) entry which is preliminary data.</text>
</comment>
<dbReference type="SUPFAM" id="SSF55729">
    <property type="entry name" value="Acyl-CoA N-acyltransferases (Nat)"/>
    <property type="match status" value="1"/>
</dbReference>